<keyword evidence="8" id="KW-0540">Nuclease</keyword>
<evidence type="ECO:0000256" key="18">
    <source>
        <dbReference type="ARBA" id="ARBA00023172"/>
    </source>
</evidence>
<evidence type="ECO:0000256" key="12">
    <source>
        <dbReference type="ARBA" id="ARBA00022801"/>
    </source>
</evidence>
<keyword evidence="11" id="KW-0227">DNA damage</keyword>
<keyword evidence="12" id="KW-0378">Hydrolase</keyword>
<feature type="domain" description="ATP-dependent DNA ligase family profile" evidence="24">
    <location>
        <begin position="592"/>
        <end position="716"/>
    </location>
</feature>
<evidence type="ECO:0000313" key="26">
    <source>
        <dbReference type="Proteomes" id="UP000626210"/>
    </source>
</evidence>
<evidence type="ECO:0000256" key="23">
    <source>
        <dbReference type="ARBA" id="ARBA00034003"/>
    </source>
</evidence>
<dbReference type="NCBIfam" id="TIGR02779">
    <property type="entry name" value="NHEJ_ligase_lig"/>
    <property type="match status" value="1"/>
</dbReference>
<keyword evidence="9" id="KW-0479">Metal-binding</keyword>
<reference evidence="26" key="1">
    <citation type="journal article" date="2019" name="Int. J. Syst. Evol. Microbiol.">
        <title>The Global Catalogue of Microorganisms (GCM) 10K type strain sequencing project: providing services to taxonomists for standard genome sequencing and annotation.</title>
        <authorList>
            <consortium name="The Broad Institute Genomics Platform"/>
            <consortium name="The Broad Institute Genome Sequencing Center for Infectious Disease"/>
            <person name="Wu L."/>
            <person name="Ma J."/>
        </authorList>
    </citation>
    <scope>NUCLEOTIDE SEQUENCE [LARGE SCALE GENOMIC DNA]</scope>
    <source>
        <strain evidence="26">KCTC 23314</strain>
    </source>
</reference>
<dbReference type="Gene3D" id="3.60.10.10">
    <property type="entry name" value="Endonuclease/exonuclease/phosphatase"/>
    <property type="match status" value="1"/>
</dbReference>
<dbReference type="InterPro" id="IPR012310">
    <property type="entry name" value="DNA_ligase_ATP-dep_cent"/>
</dbReference>
<evidence type="ECO:0000256" key="4">
    <source>
        <dbReference type="ARBA" id="ARBA00012727"/>
    </source>
</evidence>
<evidence type="ECO:0000256" key="6">
    <source>
        <dbReference type="ARBA" id="ARBA00022679"/>
    </source>
</evidence>
<dbReference type="NCBIfam" id="TIGR02778">
    <property type="entry name" value="ligD_pol"/>
    <property type="match status" value="1"/>
</dbReference>
<keyword evidence="17" id="KW-0238">DNA-binding</keyword>
<keyword evidence="15" id="KW-0460">Magnesium</keyword>
<dbReference type="InterPro" id="IPR020847">
    <property type="entry name" value="AP_endonuclease_F1_BS"/>
</dbReference>
<keyword evidence="16" id="KW-0239">DNA-directed DNA polymerase</keyword>
<dbReference type="Pfam" id="PF04679">
    <property type="entry name" value="DNA_ligase_A_C"/>
    <property type="match status" value="1"/>
</dbReference>
<dbReference type="Gene3D" id="3.90.920.10">
    <property type="entry name" value="DNA primase, PRIM domain"/>
    <property type="match status" value="1"/>
</dbReference>
<dbReference type="Gene3D" id="3.30.470.30">
    <property type="entry name" value="DNA ligase/mRNA capping enzyme"/>
    <property type="match status" value="1"/>
</dbReference>
<dbReference type="NCBIfam" id="TIGR00195">
    <property type="entry name" value="exoDNase_III"/>
    <property type="match status" value="1"/>
</dbReference>
<dbReference type="Proteomes" id="UP000626210">
    <property type="component" value="Unassembled WGS sequence"/>
</dbReference>
<evidence type="ECO:0000256" key="20">
    <source>
        <dbReference type="ARBA" id="ARBA00023211"/>
    </source>
</evidence>
<dbReference type="InterPro" id="IPR014146">
    <property type="entry name" value="LigD_ligase_dom"/>
</dbReference>
<dbReference type="InterPro" id="IPR014143">
    <property type="entry name" value="NHEJ_ligase_prk"/>
</dbReference>
<evidence type="ECO:0000256" key="5">
    <source>
        <dbReference type="ARBA" id="ARBA00022598"/>
    </source>
</evidence>
<dbReference type="InterPro" id="IPR033651">
    <property type="entry name" value="PaeLigD_Pol-like"/>
</dbReference>
<evidence type="ECO:0000256" key="17">
    <source>
        <dbReference type="ARBA" id="ARBA00023125"/>
    </source>
</evidence>
<accession>A0ABQ3G7N4</accession>
<evidence type="ECO:0000256" key="22">
    <source>
        <dbReference type="ARBA" id="ARBA00029943"/>
    </source>
</evidence>
<dbReference type="PROSITE" id="PS50160">
    <property type="entry name" value="DNA_LIGASE_A3"/>
    <property type="match status" value="1"/>
</dbReference>
<dbReference type="NCBIfam" id="TIGR00633">
    <property type="entry name" value="xth"/>
    <property type="match status" value="1"/>
</dbReference>
<comment type="caution">
    <text evidence="25">The sequence shown here is derived from an EMBL/GenBank/DDBJ whole genome shotgun (WGS) entry which is preliminary data.</text>
</comment>
<keyword evidence="19" id="KW-0234">DNA repair</keyword>
<evidence type="ECO:0000256" key="1">
    <source>
        <dbReference type="ARBA" id="ARBA00001936"/>
    </source>
</evidence>
<comment type="cofactor">
    <cofactor evidence="1">
        <name>Mn(2+)</name>
        <dbReference type="ChEBI" id="CHEBI:29035"/>
    </cofactor>
</comment>
<evidence type="ECO:0000256" key="15">
    <source>
        <dbReference type="ARBA" id="ARBA00022842"/>
    </source>
</evidence>
<comment type="similarity">
    <text evidence="3">Belongs to the DNA repair enzymes AP/ExoA family.</text>
</comment>
<dbReference type="InterPro" id="IPR012340">
    <property type="entry name" value="NA-bd_OB-fold"/>
</dbReference>
<dbReference type="CDD" id="cd07906">
    <property type="entry name" value="Adenylation_DNA_ligase_LigD_LigC"/>
    <property type="match status" value="1"/>
</dbReference>
<keyword evidence="5" id="KW-0436">Ligase</keyword>
<evidence type="ECO:0000256" key="10">
    <source>
        <dbReference type="ARBA" id="ARBA00022741"/>
    </source>
</evidence>
<keyword evidence="20" id="KW-0464">Manganese</keyword>
<dbReference type="PROSITE" id="PS00333">
    <property type="entry name" value="DNA_LIGASE_A2"/>
    <property type="match status" value="1"/>
</dbReference>
<proteinExistence type="inferred from homology"/>
<keyword evidence="10" id="KW-0547">Nucleotide-binding</keyword>
<dbReference type="InterPro" id="IPR004808">
    <property type="entry name" value="AP_endonuc_1"/>
</dbReference>
<evidence type="ECO:0000256" key="16">
    <source>
        <dbReference type="ARBA" id="ARBA00022932"/>
    </source>
</evidence>
<dbReference type="PANTHER" id="PTHR42705">
    <property type="entry name" value="BIFUNCTIONAL NON-HOMOLOGOUS END JOINING PROTEIN LIGD"/>
    <property type="match status" value="1"/>
</dbReference>
<keyword evidence="14" id="KW-0067">ATP-binding</keyword>
<dbReference type="Pfam" id="PF13298">
    <property type="entry name" value="LigD_N"/>
    <property type="match status" value="1"/>
</dbReference>
<dbReference type="EMBL" id="BMYK01000021">
    <property type="protein sequence ID" value="GHC95668.1"/>
    <property type="molecule type" value="Genomic_DNA"/>
</dbReference>
<evidence type="ECO:0000256" key="13">
    <source>
        <dbReference type="ARBA" id="ARBA00022839"/>
    </source>
</evidence>
<sequence>MRVASWNINNVRKRLELLLDWLARAQPDVLALQELKTTTADYPTQALTAAGYHSLVVGQRSWNGVALLARGAEPLPVLNALPGDPTDKEARYVEAAIHGVLFACLYLPNGNPQPGPKFDRKLRWFARLQARTQALWDSGQPVVLMGDWNVVPTDADIYKPDTWRDNALLRPEARERFAAVLAQGWTDAVDRMHPGGRQFTFWDYRRKRWERDAGLRIDHILVGASLVLRDAGVDRDERGREGASDHAPVWAELGLAKAKRPARTAARRQSAPERAADAAAPLARYHAKRDFSRTAEPAGTVPGRSGAAGAALAFVIQKHWASRLHYDLRLELDGVMVSWAVPKGPSYDPAAKQMAIHVEDHPIAYNRFEGSIPKGAYGAGKVIVWDHGSWEPVGDARAGLAQGKLVFHLHGQKLAGLWELVRISKPGAQAQDQWLFFKKRGDAWARPGTEYDVIAALPDSVVAQPLGLVEEREPQRVRRPAPPPPGTVDLREARRAPLPARLQPQLATLVSSVPPGHWIVESKFDGYRLLARVAPGQVRLFTRNGHDWTDRLAPIARAVADLGLGSAWLDGEIVVLNDAGLPDFNRLQNAIDKASTGEIVLFVFDLPYLDGLDLRELPLSSRREVLRQRFAARGDGGTVRLSQSFDVQPGQLLEAACRMGMEGVMVKRADAAYTPGRGESWLKLKCQHRQEFVVVGFTERAGAPGEVGSLLLGYHEGTALRFAGSVGTGWGAETGRALRARLVGLRTDRPAVAPEDALPGRWSRRAAGSERWVQPQVVVEVAFSEWTPDGKVRHAVWRGLRTDKPAALVVRERPRPLGADPPPRTGAGRAKLTHPERVIDTSSGLRKVDLVRYYESVAEWILPHLKGRPVSLVRGPTGVEGELFFQKHDDKLAIPHVRKLTERLWPGHAPLLEVSTAQALLACAQMNVIEFHTWNARARTIARPDRIVFDLDPGEGTPWQQVQEAALLVRALLQELGLQCWLKTSGGKGLHVVVPLAPRLEYDAVKDFSQAVVRHLARTIPGRFVAKSGPSNRVGKLFVDYLRNGHGATTAAAFSARARPGLGVSMPVAWEQLAELRNGAQWTIATAREYLSFQQQDPWHDYWSTRQGLAAARRTLDRAAAR</sequence>
<dbReference type="SUPFAM" id="SSF56219">
    <property type="entry name" value="DNase I-like"/>
    <property type="match status" value="1"/>
</dbReference>
<dbReference type="InterPro" id="IPR014144">
    <property type="entry name" value="LigD_PE_domain"/>
</dbReference>
<dbReference type="CDD" id="cd04862">
    <property type="entry name" value="PaeLigD_Pol_like"/>
    <property type="match status" value="1"/>
</dbReference>
<dbReference type="InterPro" id="IPR016059">
    <property type="entry name" value="DNA_ligase_ATP-dep_CS"/>
</dbReference>
<keyword evidence="7" id="KW-0548">Nucleotidyltransferase</keyword>
<keyword evidence="21" id="KW-0511">Multifunctional enzyme</keyword>
<evidence type="ECO:0000256" key="19">
    <source>
        <dbReference type="ARBA" id="ARBA00023204"/>
    </source>
</evidence>
<keyword evidence="26" id="KW-1185">Reference proteome</keyword>
<evidence type="ECO:0000256" key="2">
    <source>
        <dbReference type="ARBA" id="ARBA00001946"/>
    </source>
</evidence>
<name>A0ABQ3G7N4_9BURK</name>
<keyword evidence="13" id="KW-0269">Exonuclease</keyword>
<comment type="cofactor">
    <cofactor evidence="2">
        <name>Mg(2+)</name>
        <dbReference type="ChEBI" id="CHEBI:18420"/>
    </cofactor>
</comment>
<evidence type="ECO:0000313" key="25">
    <source>
        <dbReference type="EMBL" id="GHC95668.1"/>
    </source>
</evidence>
<dbReference type="PROSITE" id="PS00726">
    <property type="entry name" value="AP_NUCLEASE_F1_1"/>
    <property type="match status" value="1"/>
</dbReference>
<dbReference type="InterPro" id="IPR012309">
    <property type="entry name" value="DNA_ligase_ATP-dep_C"/>
</dbReference>
<dbReference type="NCBIfam" id="TIGR02776">
    <property type="entry name" value="NHEJ_ligase_prk"/>
    <property type="match status" value="1"/>
</dbReference>
<dbReference type="Pfam" id="PF01068">
    <property type="entry name" value="DNA_ligase_A_M"/>
    <property type="match status" value="1"/>
</dbReference>
<dbReference type="PANTHER" id="PTHR42705:SF2">
    <property type="entry name" value="BIFUNCTIONAL NON-HOMOLOGOUS END JOINING PROTEIN LIGD"/>
    <property type="match status" value="1"/>
</dbReference>
<dbReference type="RefSeq" id="WP_189689490.1">
    <property type="nucleotide sequence ID" value="NZ_BMYK01000021.1"/>
</dbReference>
<evidence type="ECO:0000256" key="21">
    <source>
        <dbReference type="ARBA" id="ARBA00023268"/>
    </source>
</evidence>
<dbReference type="NCBIfam" id="TIGR02777">
    <property type="entry name" value="LigD_PE_dom"/>
    <property type="match status" value="1"/>
</dbReference>
<dbReference type="NCBIfam" id="NF004628">
    <property type="entry name" value="PRK05972.1"/>
    <property type="match status" value="1"/>
</dbReference>
<evidence type="ECO:0000256" key="8">
    <source>
        <dbReference type="ARBA" id="ARBA00022722"/>
    </source>
</evidence>
<dbReference type="SUPFAM" id="SSF56091">
    <property type="entry name" value="DNA ligase/mRNA capping enzyme, catalytic domain"/>
    <property type="match status" value="1"/>
</dbReference>
<dbReference type="Pfam" id="PF03372">
    <property type="entry name" value="Exo_endo_phos"/>
    <property type="match status" value="1"/>
</dbReference>
<dbReference type="Gene3D" id="3.30.1490.70">
    <property type="match status" value="1"/>
</dbReference>
<keyword evidence="6" id="KW-0808">Transferase</keyword>
<dbReference type="CDD" id="cd09086">
    <property type="entry name" value="ExoIII-like_AP-endo"/>
    <property type="match status" value="1"/>
</dbReference>
<gene>
    <name evidence="25" type="ORF">GCM10007320_48800</name>
</gene>
<dbReference type="InterPro" id="IPR005135">
    <property type="entry name" value="Endo/exonuclease/phosphatase"/>
</dbReference>
<dbReference type="Pfam" id="PF21686">
    <property type="entry name" value="LigD_Prim-Pol"/>
    <property type="match status" value="1"/>
</dbReference>
<protein>
    <recommendedName>
        <fullName evidence="4">DNA ligase (ATP)</fullName>
        <ecNumber evidence="4">6.5.1.1</ecNumber>
    </recommendedName>
    <alternativeName>
        <fullName evidence="22">NHEJ DNA polymerase</fullName>
    </alternativeName>
</protein>
<evidence type="ECO:0000256" key="3">
    <source>
        <dbReference type="ARBA" id="ARBA00007092"/>
    </source>
</evidence>
<dbReference type="InterPro" id="IPR014145">
    <property type="entry name" value="LigD_pol_dom"/>
</dbReference>
<dbReference type="PROSITE" id="PS51435">
    <property type="entry name" value="AP_NUCLEASE_F1_4"/>
    <property type="match status" value="1"/>
</dbReference>
<dbReference type="CDD" id="cd07971">
    <property type="entry name" value="OBF_DNA_ligase_LigD"/>
    <property type="match status" value="1"/>
</dbReference>
<evidence type="ECO:0000256" key="7">
    <source>
        <dbReference type="ARBA" id="ARBA00022695"/>
    </source>
</evidence>
<dbReference type="Gene3D" id="2.40.50.140">
    <property type="entry name" value="Nucleic acid-binding proteins"/>
    <property type="match status" value="1"/>
</dbReference>
<dbReference type="InterPro" id="IPR037493">
    <property type="entry name" value="ExoIII-like"/>
</dbReference>
<dbReference type="InterPro" id="IPR052171">
    <property type="entry name" value="NHEJ_LigD"/>
</dbReference>
<evidence type="ECO:0000256" key="9">
    <source>
        <dbReference type="ARBA" id="ARBA00022723"/>
    </source>
</evidence>
<keyword evidence="18" id="KW-0233">DNA recombination</keyword>
<organism evidence="25 26">
    <name type="scientific">Pseudorhodoferax aquiterrae</name>
    <dbReference type="NCBI Taxonomy" id="747304"/>
    <lineage>
        <taxon>Bacteria</taxon>
        <taxon>Pseudomonadati</taxon>
        <taxon>Pseudomonadota</taxon>
        <taxon>Betaproteobacteria</taxon>
        <taxon>Burkholderiales</taxon>
        <taxon>Comamonadaceae</taxon>
    </lineage>
</organism>
<evidence type="ECO:0000256" key="14">
    <source>
        <dbReference type="ARBA" id="ARBA00022840"/>
    </source>
</evidence>
<dbReference type="InterPro" id="IPR036691">
    <property type="entry name" value="Endo/exonu/phosph_ase_sf"/>
</dbReference>
<dbReference type="EC" id="6.5.1.1" evidence="4"/>
<evidence type="ECO:0000259" key="24">
    <source>
        <dbReference type="PROSITE" id="PS50160"/>
    </source>
</evidence>
<comment type="catalytic activity">
    <reaction evidence="23">
        <text>ATP + (deoxyribonucleotide)n-3'-hydroxyl + 5'-phospho-(deoxyribonucleotide)m = (deoxyribonucleotide)n+m + AMP + diphosphate.</text>
        <dbReference type="EC" id="6.5.1.1"/>
    </reaction>
</comment>
<evidence type="ECO:0000256" key="11">
    <source>
        <dbReference type="ARBA" id="ARBA00022763"/>
    </source>
</evidence>
<dbReference type="SUPFAM" id="SSF50249">
    <property type="entry name" value="Nucleic acid-binding proteins"/>
    <property type="match status" value="1"/>
</dbReference>